<sequence>MTRPIPTPTKTRCAFSSNSPARTLPTYQILSSIDAAPKLYYSDSPNSDAYYWQMVVMEYLPTPPTTTLYDFEGTPAEARQVGEDLKRAVGTLHDQGYVFGDLRSSNILVEPEPDGEGRRIRVALVDFDWAGKEGEVRYPVGISVNGGINWPEGVVPRGLITKEHDEYWLRTWLDCLS</sequence>
<dbReference type="Proteomes" id="UP000054988">
    <property type="component" value="Unassembled WGS sequence"/>
</dbReference>
<dbReference type="SUPFAM" id="SSF56112">
    <property type="entry name" value="Protein kinase-like (PK-like)"/>
    <property type="match status" value="1"/>
</dbReference>
<dbReference type="AlphaFoldDB" id="A0A0W0G8W0"/>
<accession>A0A0W0G8W0</accession>
<proteinExistence type="predicted"/>
<evidence type="ECO:0000313" key="3">
    <source>
        <dbReference type="Proteomes" id="UP000054988"/>
    </source>
</evidence>
<evidence type="ECO:0000313" key="2">
    <source>
        <dbReference type="EMBL" id="KTB44917.1"/>
    </source>
</evidence>
<dbReference type="InterPro" id="IPR011009">
    <property type="entry name" value="Kinase-like_dom_sf"/>
</dbReference>
<feature type="domain" description="Protein kinase" evidence="1">
    <location>
        <begin position="1"/>
        <end position="177"/>
    </location>
</feature>
<dbReference type="InterPro" id="IPR000719">
    <property type="entry name" value="Prot_kinase_dom"/>
</dbReference>
<dbReference type="Gene3D" id="1.10.510.10">
    <property type="entry name" value="Transferase(Phosphotransferase) domain 1"/>
    <property type="match status" value="1"/>
</dbReference>
<organism evidence="2 3">
    <name type="scientific">Moniliophthora roreri</name>
    <name type="common">Frosty pod rot fungus</name>
    <name type="synonym">Monilia roreri</name>
    <dbReference type="NCBI Taxonomy" id="221103"/>
    <lineage>
        <taxon>Eukaryota</taxon>
        <taxon>Fungi</taxon>
        <taxon>Dikarya</taxon>
        <taxon>Basidiomycota</taxon>
        <taxon>Agaricomycotina</taxon>
        <taxon>Agaricomycetes</taxon>
        <taxon>Agaricomycetidae</taxon>
        <taxon>Agaricales</taxon>
        <taxon>Marasmiineae</taxon>
        <taxon>Marasmiaceae</taxon>
        <taxon>Moniliophthora</taxon>
    </lineage>
</organism>
<dbReference type="GO" id="GO:0004672">
    <property type="term" value="F:protein kinase activity"/>
    <property type="evidence" value="ECO:0007669"/>
    <property type="project" value="InterPro"/>
</dbReference>
<reference evidence="2 3" key="1">
    <citation type="submission" date="2015-12" db="EMBL/GenBank/DDBJ databases">
        <title>Draft genome sequence of Moniliophthora roreri, the causal agent of frosty pod rot of cacao.</title>
        <authorList>
            <person name="Aime M.C."/>
            <person name="Diaz-Valderrama J.R."/>
            <person name="Kijpornyongpan T."/>
            <person name="Phillips-Mora W."/>
        </authorList>
    </citation>
    <scope>NUCLEOTIDE SEQUENCE [LARGE SCALE GENOMIC DNA]</scope>
    <source>
        <strain evidence="2 3">MCA 2952</strain>
    </source>
</reference>
<name>A0A0W0G8W0_MONRR</name>
<protein>
    <recommendedName>
        <fullName evidence="1">Protein kinase domain-containing protein</fullName>
    </recommendedName>
</protein>
<comment type="caution">
    <text evidence="2">The sequence shown here is derived from an EMBL/GenBank/DDBJ whole genome shotgun (WGS) entry which is preliminary data.</text>
</comment>
<gene>
    <name evidence="2" type="ORF">WG66_2507</name>
</gene>
<evidence type="ECO:0000259" key="1">
    <source>
        <dbReference type="PROSITE" id="PS50011"/>
    </source>
</evidence>
<dbReference type="EMBL" id="LATX01000828">
    <property type="protein sequence ID" value="KTB44917.1"/>
    <property type="molecule type" value="Genomic_DNA"/>
</dbReference>
<dbReference type="GO" id="GO:0005524">
    <property type="term" value="F:ATP binding"/>
    <property type="evidence" value="ECO:0007669"/>
    <property type="project" value="InterPro"/>
</dbReference>
<dbReference type="PROSITE" id="PS50011">
    <property type="entry name" value="PROTEIN_KINASE_DOM"/>
    <property type="match status" value="1"/>
</dbReference>